<feature type="transmembrane region" description="Helical" evidence="1">
    <location>
        <begin position="56"/>
        <end position="77"/>
    </location>
</feature>
<protein>
    <submittedName>
        <fullName evidence="2">Uncharacterized protein</fullName>
    </submittedName>
</protein>
<gene>
    <name evidence="2" type="primary">orf120</name>
</gene>
<evidence type="ECO:0000313" key="2">
    <source>
        <dbReference type="EMBL" id="QCI56442.1"/>
    </source>
</evidence>
<dbReference type="AlphaFoldDB" id="A0A4P8D2R8"/>
<keyword evidence="1" id="KW-0472">Membrane</keyword>
<keyword evidence="1" id="KW-0812">Transmembrane</keyword>
<evidence type="ECO:0000256" key="1">
    <source>
        <dbReference type="SAM" id="Phobius"/>
    </source>
</evidence>
<reference evidence="2" key="1">
    <citation type="journal article" date="2018" name="Mitochondrial DNA Part B Resour">
        <title>The complete mitochondrial genome of the Basidiomycete edible fungus Hypsizygus marmoreus.</title>
        <authorList>
            <person name="Wu Y.-Y."/>
            <person name="Shang J.-J."/>
            <person name="Li Y."/>
            <person name="Zhou C.-L."/>
            <person name="Hou D."/>
            <person name="Li J.-L."/>
            <person name="Tan Q."/>
            <person name="Bao D.-P."/>
            <person name="Yang R.-H."/>
        </authorList>
    </citation>
    <scope>NUCLEOTIDE SEQUENCE</scope>
</reference>
<keyword evidence="2" id="KW-0496">Mitochondrion</keyword>
<organism evidence="2">
    <name type="scientific">Hypsizygus marmoreus</name>
    <name type="common">White beech mushroom</name>
    <name type="synonym">Agaricus marmoreus</name>
    <dbReference type="NCBI Taxonomy" id="39966"/>
    <lineage>
        <taxon>Eukaryota</taxon>
        <taxon>Fungi</taxon>
        <taxon>Dikarya</taxon>
        <taxon>Basidiomycota</taxon>
        <taxon>Agaricomycotina</taxon>
        <taxon>Agaricomycetes</taxon>
        <taxon>Agaricomycetidae</taxon>
        <taxon>Agaricales</taxon>
        <taxon>Tricholomatineae</taxon>
        <taxon>Lyophyllaceae</taxon>
        <taxon>Hypsizygus</taxon>
    </lineage>
</organism>
<feature type="transmembrane region" description="Helical" evidence="1">
    <location>
        <begin position="97"/>
        <end position="115"/>
    </location>
</feature>
<accession>A0A4P8D2R8</accession>
<geneLocation type="mitochondrion" evidence="2"/>
<name>A0A4P8D2R8_HYPMA</name>
<dbReference type="EMBL" id="MH746465">
    <property type="protein sequence ID" value="QCI56442.1"/>
    <property type="molecule type" value="Genomic_DNA"/>
</dbReference>
<proteinExistence type="predicted"/>
<sequence length="120" mass="14022">MNGSEIIDILNFNLTLTSQSLFDAINMNISSDSNTVVTSLIFMSGKFNNNNKKFNWLNIIFKLIISLGFFIYILNLYKVNIIHFIIFIINNSQYLKYIWLTGIFLGILLYSMYYFNGFLL</sequence>
<keyword evidence="1" id="KW-1133">Transmembrane helix</keyword>